<evidence type="ECO:0000313" key="2">
    <source>
        <dbReference type="EnsemblMetazoa" id="AFUN004371-PA"/>
    </source>
</evidence>
<name>A0A7M5EAW6_ANOFN</name>
<sequence length="64" mass="7445">MRNLFSKLKKHKDATAPLMVLHFNKDKNSHMFILCTQTIKYIHAQRNSEERNAPSGSTVQSMNR</sequence>
<dbReference type="EnsemblMetazoa" id="AFUN004371-RA">
    <property type="protein sequence ID" value="AFUN004371-PA"/>
    <property type="gene ID" value="AFUN004371"/>
</dbReference>
<evidence type="ECO:0000256" key="1">
    <source>
        <dbReference type="SAM" id="MobiDB-lite"/>
    </source>
</evidence>
<feature type="compositionally biased region" description="Polar residues" evidence="1">
    <location>
        <begin position="54"/>
        <end position="64"/>
    </location>
</feature>
<proteinExistence type="predicted"/>
<dbReference type="VEuPathDB" id="VectorBase:AFUN004371"/>
<protein>
    <submittedName>
        <fullName evidence="2">Uncharacterized protein</fullName>
    </submittedName>
</protein>
<organism evidence="2">
    <name type="scientific">Anopheles funestus</name>
    <name type="common">African malaria mosquito</name>
    <dbReference type="NCBI Taxonomy" id="62324"/>
    <lineage>
        <taxon>Eukaryota</taxon>
        <taxon>Metazoa</taxon>
        <taxon>Ecdysozoa</taxon>
        <taxon>Arthropoda</taxon>
        <taxon>Hexapoda</taxon>
        <taxon>Insecta</taxon>
        <taxon>Pterygota</taxon>
        <taxon>Neoptera</taxon>
        <taxon>Endopterygota</taxon>
        <taxon>Diptera</taxon>
        <taxon>Nematocera</taxon>
        <taxon>Culicoidea</taxon>
        <taxon>Culicidae</taxon>
        <taxon>Anophelinae</taxon>
        <taxon>Anopheles</taxon>
    </lineage>
</organism>
<reference evidence="2" key="1">
    <citation type="submission" date="2021-01" db="UniProtKB">
        <authorList>
            <consortium name="EnsemblMetazoa"/>
        </authorList>
    </citation>
    <scope>IDENTIFICATION</scope>
    <source>
        <strain evidence="2">FUMOZ</strain>
    </source>
</reference>
<feature type="region of interest" description="Disordered" evidence="1">
    <location>
        <begin position="44"/>
        <end position="64"/>
    </location>
</feature>
<dbReference type="AlphaFoldDB" id="A0A7M5EAW6"/>
<accession>A0A7M5EAW6</accession>